<keyword evidence="2" id="KW-1185">Reference proteome</keyword>
<reference evidence="1 2" key="1">
    <citation type="submission" date="2020-10" db="EMBL/GenBank/DDBJ databases">
        <title>Identification of Nocardia species via Next-generation sequencing and recognition of intraspecies genetic diversity.</title>
        <authorList>
            <person name="Li P."/>
            <person name="Li P."/>
            <person name="Lu B."/>
        </authorList>
    </citation>
    <scope>NUCLEOTIDE SEQUENCE [LARGE SCALE GENOMIC DNA]</scope>
    <source>
        <strain evidence="1 2">BJ06-0143</strain>
    </source>
</reference>
<evidence type="ECO:0000313" key="1">
    <source>
        <dbReference type="EMBL" id="MBF6358136.1"/>
    </source>
</evidence>
<comment type="caution">
    <text evidence="1">The sequence shown here is derived from an EMBL/GenBank/DDBJ whole genome shotgun (WGS) entry which is preliminary data.</text>
</comment>
<dbReference type="EMBL" id="JADLQN010000010">
    <property type="protein sequence ID" value="MBF6358136.1"/>
    <property type="molecule type" value="Genomic_DNA"/>
</dbReference>
<sequence length="65" mass="7254">MNELINADCLTCGTPIDWVACPTGGWWAHRIHPADHHDAQSPIDVIEDMDDNGYWYPIATMGVES</sequence>
<dbReference type="Proteomes" id="UP000707731">
    <property type="component" value="Unassembled WGS sequence"/>
</dbReference>
<proteinExistence type="predicted"/>
<dbReference type="RefSeq" id="WP_195004975.1">
    <property type="nucleotide sequence ID" value="NZ_JADLQN010000010.1"/>
</dbReference>
<name>A0ABS0DI39_9NOCA</name>
<protein>
    <submittedName>
        <fullName evidence="1">Uncharacterized protein</fullName>
    </submittedName>
</protein>
<evidence type="ECO:0000313" key="2">
    <source>
        <dbReference type="Proteomes" id="UP000707731"/>
    </source>
</evidence>
<organism evidence="1 2">
    <name type="scientific">Nocardia higoensis</name>
    <dbReference type="NCBI Taxonomy" id="228599"/>
    <lineage>
        <taxon>Bacteria</taxon>
        <taxon>Bacillati</taxon>
        <taxon>Actinomycetota</taxon>
        <taxon>Actinomycetes</taxon>
        <taxon>Mycobacteriales</taxon>
        <taxon>Nocardiaceae</taxon>
        <taxon>Nocardia</taxon>
    </lineage>
</organism>
<gene>
    <name evidence="1" type="ORF">IU449_26935</name>
</gene>
<accession>A0ABS0DI39</accession>